<dbReference type="GO" id="GO:0005975">
    <property type="term" value="P:carbohydrate metabolic process"/>
    <property type="evidence" value="ECO:0007669"/>
    <property type="project" value="InterPro"/>
</dbReference>
<comment type="caution">
    <text evidence="3">The sequence shown here is derived from an EMBL/GenBank/DDBJ whole genome shotgun (WGS) entry which is preliminary data.</text>
</comment>
<gene>
    <name evidence="3" type="ORF">H4P12_13205</name>
</gene>
<dbReference type="InterPro" id="IPR012341">
    <property type="entry name" value="6hp_glycosidase-like_sf"/>
</dbReference>
<dbReference type="SUPFAM" id="SSF48208">
    <property type="entry name" value="Six-hairpin glycosidases"/>
    <property type="match status" value="1"/>
</dbReference>
<comment type="similarity">
    <text evidence="1">Belongs to the N-acylglucosamine 2-epimerase family.</text>
</comment>
<dbReference type="GO" id="GO:0016853">
    <property type="term" value="F:isomerase activity"/>
    <property type="evidence" value="ECO:0007669"/>
    <property type="project" value="UniProtKB-KW"/>
</dbReference>
<proteinExistence type="inferred from homology"/>
<dbReference type="Gene3D" id="1.50.10.10">
    <property type="match status" value="1"/>
</dbReference>
<evidence type="ECO:0000256" key="1">
    <source>
        <dbReference type="ARBA" id="ARBA00008558"/>
    </source>
</evidence>
<accession>A0A926GHX7</accession>
<dbReference type="InterPro" id="IPR008928">
    <property type="entry name" value="6-hairpin_glycosidase_sf"/>
</dbReference>
<dbReference type="Pfam" id="PF07221">
    <property type="entry name" value="GlcNAc_2-epim"/>
    <property type="match status" value="1"/>
</dbReference>
<dbReference type="PANTHER" id="PTHR15108">
    <property type="entry name" value="N-ACYLGLUCOSAMINE-2-EPIMERASE"/>
    <property type="match status" value="1"/>
</dbReference>
<evidence type="ECO:0000313" key="3">
    <source>
        <dbReference type="EMBL" id="MBC9247639.1"/>
    </source>
</evidence>
<evidence type="ECO:0000313" key="4">
    <source>
        <dbReference type="Proteomes" id="UP000608594"/>
    </source>
</evidence>
<keyword evidence="2" id="KW-0413">Isomerase</keyword>
<dbReference type="InterPro" id="IPR010819">
    <property type="entry name" value="AGE/CE"/>
</dbReference>
<dbReference type="EMBL" id="JACOQL010000004">
    <property type="protein sequence ID" value="MBC9247639.1"/>
    <property type="molecule type" value="Genomic_DNA"/>
</dbReference>
<protein>
    <submittedName>
        <fullName evidence="3">AGE family epimerase/isomerase</fullName>
    </submittedName>
</protein>
<name>A0A926GHX7_9RHOB</name>
<dbReference type="Proteomes" id="UP000608594">
    <property type="component" value="Unassembled WGS sequence"/>
</dbReference>
<dbReference type="RefSeq" id="WP_187794146.1">
    <property type="nucleotide sequence ID" value="NZ_JACOQL010000004.1"/>
</dbReference>
<evidence type="ECO:0000256" key="2">
    <source>
        <dbReference type="ARBA" id="ARBA00023235"/>
    </source>
</evidence>
<reference evidence="3" key="1">
    <citation type="submission" date="2020-08" db="EMBL/GenBank/DDBJ databases">
        <title>Paracoccus amoyensis sp. nov., isolated from the surface seawater at coast of Xiamen, Fujian.</title>
        <authorList>
            <person name="Lyu L."/>
        </authorList>
    </citation>
    <scope>NUCLEOTIDE SEQUENCE</scope>
    <source>
        <strain evidence="3">11-3</strain>
    </source>
</reference>
<keyword evidence="4" id="KW-1185">Reference proteome</keyword>
<sequence length="406" mass="45859">MSEDRFQWNTAANRDWLLDDARRQFAFFAPSLNPSGGFDYLDDAGQPIPGQPRELHATARMVHSFALGHAAGLVTDGKIVDHGMKTLWQQHRDNDHGGYVWSFDEEGRVAQGNKLAYGHVFVLLAASSAKLIGHPDADLLLDDIRDVIERRYWDAANARLKEEFARDWSEISDYRGMNANMHGVEAFLAAHEATQDRQFLDRALGIIRFFVGQQGAAHDWRLPEHFDAEWDTDPAYEGDPMFRPAGTTPGHSFEWARLCLHAWDLDGRRDVSLLDWARNLYVQADRDGWRQADGGGIIYTVDETGQPLRENRYWWPVAEAIATAATLLKLGDDRASDYARYLTCAEAHFMDQRVGGWYPDADRVGQQFTGKPDIYHSIQAVLYPLTPAISRLSDALARDVARGNAQ</sequence>
<organism evidence="3 4">
    <name type="scientific">Paracoccus amoyensis</name>
    <dbReference type="NCBI Taxonomy" id="2760093"/>
    <lineage>
        <taxon>Bacteria</taxon>
        <taxon>Pseudomonadati</taxon>
        <taxon>Pseudomonadota</taxon>
        <taxon>Alphaproteobacteria</taxon>
        <taxon>Rhodobacterales</taxon>
        <taxon>Paracoccaceae</taxon>
        <taxon>Paracoccus</taxon>
    </lineage>
</organism>
<dbReference type="AlphaFoldDB" id="A0A926GHX7"/>